<dbReference type="SUPFAM" id="SSF48371">
    <property type="entry name" value="ARM repeat"/>
    <property type="match status" value="1"/>
</dbReference>
<gene>
    <name evidence="3" type="ORF">V5N11_023676</name>
</gene>
<dbReference type="PANTHER" id="PTHR11223">
    <property type="entry name" value="EXPORTIN 1/5"/>
    <property type="match status" value="1"/>
</dbReference>
<dbReference type="InterPro" id="IPR013598">
    <property type="entry name" value="Exportin-1/Importin-b-like"/>
</dbReference>
<dbReference type="InterPro" id="IPR016024">
    <property type="entry name" value="ARM-type_fold"/>
</dbReference>
<reference evidence="3 4" key="1">
    <citation type="submission" date="2024-04" db="EMBL/GenBank/DDBJ databases">
        <title>Genome assembly C_amara_ONT_v2.</title>
        <authorList>
            <person name="Yant L."/>
            <person name="Moore C."/>
            <person name="Slenker M."/>
        </authorList>
    </citation>
    <scope>NUCLEOTIDE SEQUENCE [LARGE SCALE GENOMIC DNA]</scope>
    <source>
        <tissue evidence="3">Leaf</tissue>
    </source>
</reference>
<keyword evidence="4" id="KW-1185">Reference proteome</keyword>
<dbReference type="PANTHER" id="PTHR11223:SF3">
    <property type="entry name" value="EXPORTIN-5"/>
    <property type="match status" value="1"/>
</dbReference>
<dbReference type="InterPro" id="IPR045065">
    <property type="entry name" value="XPO1/5"/>
</dbReference>
<feature type="domain" description="Exportin-1/Importin-beta-like" evidence="1">
    <location>
        <begin position="107"/>
        <end position="265"/>
    </location>
</feature>
<organism evidence="3 4">
    <name type="scientific">Cardamine amara subsp. amara</name>
    <dbReference type="NCBI Taxonomy" id="228776"/>
    <lineage>
        <taxon>Eukaryota</taxon>
        <taxon>Viridiplantae</taxon>
        <taxon>Streptophyta</taxon>
        <taxon>Embryophyta</taxon>
        <taxon>Tracheophyta</taxon>
        <taxon>Spermatophyta</taxon>
        <taxon>Magnoliopsida</taxon>
        <taxon>eudicotyledons</taxon>
        <taxon>Gunneridae</taxon>
        <taxon>Pentapetalae</taxon>
        <taxon>rosids</taxon>
        <taxon>malvids</taxon>
        <taxon>Brassicales</taxon>
        <taxon>Brassicaceae</taxon>
        <taxon>Cardamineae</taxon>
        <taxon>Cardamine</taxon>
    </lineage>
</organism>
<dbReference type="EMBL" id="JBANAX010000379">
    <property type="protein sequence ID" value="KAL1211678.1"/>
    <property type="molecule type" value="Genomic_DNA"/>
</dbReference>
<sequence>MEDSSSTATNVARAILAVLDYSSTSETRKSAVQFLESIKSGDVRVLANTSFVLVKKEWSSEIRLHAFKMLQHLVRLRWDELSPTECKDLVNVSIELMSEVANACENWPLKSQSAALVAEIVRRQGPNHWQEIFTTLASLSANGPLQAELVLMMLRWLPEDITLHNEDLEGDRRRLLLRGLTQSLPEILPLLYNLLERHFGAAMSEAGTQHVDLAKQHADAVIACLNAIIAYAEWAPVPDLARYGILSGCSFLLSSPDFRLHACEIFKIVCSRKRPSDGSTAEFDSAISNMFQILTNVSREFLFRSSSSSSAIDENDYDFAECMCESMASLGSTNLQCISSDNGVMAVYLQQMLGFFQHFKLGLHFEALLFWLSLMRDLLPKPKAAAYPSGEGSSAGSVDSSGQVDSEKKKTLSLINDDISSALLDVSFQRMLKKEKVPPGIALSLQPLELWSDEFEGKGDFGPYRSKLLELIKLTASHKPLISSTKISERVITLIKNLLASPAPLQDLAVMDSQQLALDCIVATIFDGSNEFAGGSSEVHYALRRIFEGLLHQLLSLKWNEPELIKVHVHYLDAMGPFLKYFPDLVGSFINKLFELLTSLPHVVKDPATSKSRATRLQICTSFIRIAKAAGKSVVPHMKGIADTMGYLAKEGTLFRGEHNILGEAFLVMASSAGAQQQQEVLSWLLEPLSQQWIQAEWQNDYLSDPMGLVRLCSNTPFMWSIFHTVTFFEKALKRSGYRKSKLGTTSVTTPASHPMAHHLSWMLPPLLKLFRVLHSFWSPSVCQTLPPELRAAMTMTDVERYSLLGEANPKLSKGTSIYADGSFDGSKEGQVEDIRNWLKGIRESGYNVLGLSTTIGETFFKILDANYVAMALMENLQSMEFRHIRLFIHTCIVYIVKTCPMDMWESWLGVVLHPLFIHCQEALSSSWLGLLQEGRAKVPDLFGVESGSDMKLEVMEEKLLRDLTREIVMLFSTMASPGLNTGVPILEHSGHVGRVDMSTLTDLHAFKSNSMVGFLLNDKRVALPALQICLEVFSWTDGEATTKVCCFCGVVVLLAILTNNVELRGFVSKDLFSAVIHGLGMESNAINSPDLVNLCREIFIYLSDRDPAPRQVLLSLPCLTPNDLHAFEEAAAKTPSLKEQKQLMRSLLLLGAGNNLRALAAKKNQ</sequence>
<comment type="caution">
    <text evidence="3">The sequence shown here is derived from an EMBL/GenBank/DDBJ whole genome shotgun (WGS) entry which is preliminary data.</text>
</comment>
<evidence type="ECO:0000259" key="2">
    <source>
        <dbReference type="Pfam" id="PF19273"/>
    </source>
</evidence>
<dbReference type="Gene3D" id="1.25.10.10">
    <property type="entry name" value="Leucine-rich Repeat Variant"/>
    <property type="match status" value="2"/>
</dbReference>
<evidence type="ECO:0000259" key="1">
    <source>
        <dbReference type="Pfam" id="PF08389"/>
    </source>
</evidence>
<dbReference type="InterPro" id="IPR011989">
    <property type="entry name" value="ARM-like"/>
</dbReference>
<evidence type="ECO:0000313" key="4">
    <source>
        <dbReference type="Proteomes" id="UP001558713"/>
    </source>
</evidence>
<dbReference type="AlphaFoldDB" id="A0ABD1AY96"/>
<name>A0ABD1AY96_CARAN</name>
<evidence type="ECO:0000313" key="3">
    <source>
        <dbReference type="EMBL" id="KAL1211678.1"/>
    </source>
</evidence>
<dbReference type="Proteomes" id="UP001558713">
    <property type="component" value="Unassembled WGS sequence"/>
</dbReference>
<accession>A0ABD1AY96</accession>
<dbReference type="InterPro" id="IPR045478">
    <property type="entry name" value="Exportin-5_C"/>
</dbReference>
<feature type="domain" description="Exportin-5 C-terminal" evidence="2">
    <location>
        <begin position="314"/>
        <end position="1163"/>
    </location>
</feature>
<dbReference type="Pfam" id="PF08389">
    <property type="entry name" value="Xpo1"/>
    <property type="match status" value="1"/>
</dbReference>
<protein>
    <submittedName>
        <fullName evidence="3">Protein HASTY 1</fullName>
    </submittedName>
</protein>
<proteinExistence type="predicted"/>
<dbReference type="Pfam" id="PF19273">
    <property type="entry name" value="Exportin-5"/>
    <property type="match status" value="1"/>
</dbReference>